<dbReference type="EMBL" id="FNHI01000024">
    <property type="protein sequence ID" value="SDN33344.1"/>
    <property type="molecule type" value="Genomic_DNA"/>
</dbReference>
<accession>A0A1H0AJ57</accession>
<dbReference type="Gene3D" id="3.10.180.10">
    <property type="entry name" value="2,3-Dihydroxybiphenyl 1,2-Dioxygenase, domain 1"/>
    <property type="match status" value="1"/>
</dbReference>
<dbReference type="RefSeq" id="WP_093660251.1">
    <property type="nucleotide sequence ID" value="NZ_FNHI01000024.1"/>
</dbReference>
<dbReference type="STRING" id="1196353.SAMN05444921_12485"/>
<dbReference type="GeneID" id="40833124"/>
<dbReference type="AlphaFoldDB" id="A0A1H0AJ57"/>
<dbReference type="OrthoDB" id="485032at2"/>
<dbReference type="PANTHER" id="PTHR36437:SF2">
    <property type="entry name" value="GLYOXALASE_BLEOMYCIN RESISTANCE PROTEIN_DIOXYGENASE"/>
    <property type="match status" value="1"/>
</dbReference>
<keyword evidence="2" id="KW-0560">Oxidoreductase</keyword>
<dbReference type="Proteomes" id="UP000199063">
    <property type="component" value="Unassembled WGS sequence"/>
</dbReference>
<dbReference type="InterPro" id="IPR004360">
    <property type="entry name" value="Glyas_Fos-R_dOase_dom"/>
</dbReference>
<dbReference type="PROSITE" id="PS51819">
    <property type="entry name" value="VOC"/>
    <property type="match status" value="1"/>
</dbReference>
<dbReference type="InterPro" id="IPR029068">
    <property type="entry name" value="Glyas_Bleomycin-R_OHBP_Dase"/>
</dbReference>
<proteinExistence type="predicted"/>
<keyword evidence="3" id="KW-1185">Reference proteome</keyword>
<gene>
    <name evidence="2" type="ORF">SAMN05444921_12485</name>
</gene>
<dbReference type="PANTHER" id="PTHR36437">
    <property type="entry name" value="GLYOXALASE/BLEOMYCIN RESISTANCE PROTEIN/DIOXYGENASE"/>
    <property type="match status" value="1"/>
</dbReference>
<sequence>MEFTLEVVLVPVTDVDRAKEFYRDKVGFRVDHDTRIDERFRIVQLTPPGSGCSVVIGEGIPLPGGRTLEPGSYQGLQLVVGDIEAAHAELVARGLDVTEPEQVAPGDGGTFMYFSDPDGNGWAVQEWTRRASQPLHALLAEQARERAERGDGTD</sequence>
<evidence type="ECO:0000313" key="2">
    <source>
        <dbReference type="EMBL" id="SDN33344.1"/>
    </source>
</evidence>
<dbReference type="GO" id="GO:0051213">
    <property type="term" value="F:dioxygenase activity"/>
    <property type="evidence" value="ECO:0007669"/>
    <property type="project" value="UniProtKB-KW"/>
</dbReference>
<organism evidence="2 3">
    <name type="scientific">Streptomyces wuyuanensis</name>
    <dbReference type="NCBI Taxonomy" id="1196353"/>
    <lineage>
        <taxon>Bacteria</taxon>
        <taxon>Bacillati</taxon>
        <taxon>Actinomycetota</taxon>
        <taxon>Actinomycetes</taxon>
        <taxon>Kitasatosporales</taxon>
        <taxon>Streptomycetaceae</taxon>
        <taxon>Streptomyces</taxon>
    </lineage>
</organism>
<evidence type="ECO:0000313" key="3">
    <source>
        <dbReference type="Proteomes" id="UP000199063"/>
    </source>
</evidence>
<evidence type="ECO:0000259" key="1">
    <source>
        <dbReference type="PROSITE" id="PS51819"/>
    </source>
</evidence>
<reference evidence="3" key="1">
    <citation type="submission" date="2016-10" db="EMBL/GenBank/DDBJ databases">
        <authorList>
            <person name="Varghese N."/>
            <person name="Submissions S."/>
        </authorList>
    </citation>
    <scope>NUCLEOTIDE SEQUENCE [LARGE SCALE GENOMIC DNA]</scope>
    <source>
        <strain evidence="3">CGMCC 4.7042</strain>
    </source>
</reference>
<protein>
    <submittedName>
        <fullName evidence="2">Catechol 2,3-dioxygenase</fullName>
    </submittedName>
</protein>
<keyword evidence="2" id="KW-0223">Dioxygenase</keyword>
<name>A0A1H0AJ57_9ACTN</name>
<feature type="domain" description="VOC" evidence="1">
    <location>
        <begin position="4"/>
        <end position="127"/>
    </location>
</feature>
<dbReference type="Pfam" id="PF00903">
    <property type="entry name" value="Glyoxalase"/>
    <property type="match status" value="1"/>
</dbReference>
<dbReference type="InterPro" id="IPR037523">
    <property type="entry name" value="VOC_core"/>
</dbReference>
<dbReference type="SUPFAM" id="SSF54593">
    <property type="entry name" value="Glyoxalase/Bleomycin resistance protein/Dihydroxybiphenyl dioxygenase"/>
    <property type="match status" value="1"/>
</dbReference>